<name>A0A914PAX2_9BILA</name>
<reference evidence="4" key="1">
    <citation type="submission" date="2022-11" db="UniProtKB">
        <authorList>
            <consortium name="WormBaseParasite"/>
        </authorList>
    </citation>
    <scope>IDENTIFICATION</scope>
</reference>
<dbReference type="WBParaSite" id="PDA_v2.g15237.t1">
    <property type="protein sequence ID" value="PDA_v2.g15237.t1"/>
    <property type="gene ID" value="PDA_v2.g15237"/>
</dbReference>
<evidence type="ECO:0000313" key="3">
    <source>
        <dbReference type="Proteomes" id="UP000887578"/>
    </source>
</evidence>
<feature type="coiled-coil region" evidence="1">
    <location>
        <begin position="1"/>
        <end position="53"/>
    </location>
</feature>
<keyword evidence="1" id="KW-0175">Coiled coil</keyword>
<evidence type="ECO:0000313" key="4">
    <source>
        <dbReference type="WBParaSite" id="PDA_v2.g15237.t1"/>
    </source>
</evidence>
<organism evidence="3 4">
    <name type="scientific">Panagrolaimus davidi</name>
    <dbReference type="NCBI Taxonomy" id="227884"/>
    <lineage>
        <taxon>Eukaryota</taxon>
        <taxon>Metazoa</taxon>
        <taxon>Ecdysozoa</taxon>
        <taxon>Nematoda</taxon>
        <taxon>Chromadorea</taxon>
        <taxon>Rhabditida</taxon>
        <taxon>Tylenchina</taxon>
        <taxon>Panagrolaimomorpha</taxon>
        <taxon>Panagrolaimoidea</taxon>
        <taxon>Panagrolaimidae</taxon>
        <taxon>Panagrolaimus</taxon>
    </lineage>
</organism>
<evidence type="ECO:0000256" key="1">
    <source>
        <dbReference type="SAM" id="Coils"/>
    </source>
</evidence>
<dbReference type="Proteomes" id="UP000887578">
    <property type="component" value="Unplaced"/>
</dbReference>
<accession>A0A914PAX2</accession>
<keyword evidence="3" id="KW-1185">Reference proteome</keyword>
<protein>
    <submittedName>
        <fullName evidence="4">Tropomyosin</fullName>
    </submittedName>
</protein>
<sequence>MLQMQQELESAKAEVENYKKAAEIAKKEADDFRLVLDEEKRRSNNRIADLRKQNLALCDEVEALRGGGSGDGKRQKLSDDFDEDGSAANTIKSLREQLAKAVGEIEGYRTKVKISQKETDDMKIALNAEKYARHDEVQKLKDHCDYHRYRD</sequence>
<evidence type="ECO:0000256" key="2">
    <source>
        <dbReference type="SAM" id="MobiDB-lite"/>
    </source>
</evidence>
<proteinExistence type="predicted"/>
<feature type="region of interest" description="Disordered" evidence="2">
    <location>
        <begin position="65"/>
        <end position="86"/>
    </location>
</feature>
<dbReference type="AlphaFoldDB" id="A0A914PAX2"/>